<dbReference type="Pfam" id="PF03658">
    <property type="entry name" value="Ub-RnfH"/>
    <property type="match status" value="1"/>
</dbReference>
<dbReference type="SUPFAM" id="SSF54285">
    <property type="entry name" value="MoaD/ThiS"/>
    <property type="match status" value="1"/>
</dbReference>
<dbReference type="Gene3D" id="3.10.20.280">
    <property type="entry name" value="RnfH-like"/>
    <property type="match status" value="1"/>
</dbReference>
<dbReference type="OrthoDB" id="9796575at2"/>
<comment type="similarity">
    <text evidence="1 2">Belongs to the UPF0125 (RnfH) family.</text>
</comment>
<evidence type="ECO:0000313" key="4">
    <source>
        <dbReference type="EMBL" id="OZI18478.1"/>
    </source>
</evidence>
<dbReference type="PANTHER" id="PTHR37483:SF1">
    <property type="entry name" value="UPF0125 PROTEIN RATB"/>
    <property type="match status" value="1"/>
</dbReference>
<dbReference type="HAMAP" id="MF_00460">
    <property type="entry name" value="UPF0125_RnfH"/>
    <property type="match status" value="1"/>
</dbReference>
<dbReference type="Proteomes" id="UP000216857">
    <property type="component" value="Unassembled WGS sequence"/>
</dbReference>
<feature type="compositionally biased region" description="Basic residues" evidence="3">
    <location>
        <begin position="88"/>
        <end position="100"/>
    </location>
</feature>
<sequence>MGNESTLTVWVCHARPHAAWQRELRLPAGATARDAIAASGFADAFPAIDPWTAGVGVFGRAVQPAQPLRDGDRVEVYRPLVFDPMESRRRRAAHKARAGKAARPPRTPKAPR</sequence>
<protein>
    <recommendedName>
        <fullName evidence="2">UPF0125 protein CAL26_12180</fullName>
    </recommendedName>
</protein>
<dbReference type="PANTHER" id="PTHR37483">
    <property type="entry name" value="UPF0125 PROTEIN RATB"/>
    <property type="match status" value="1"/>
</dbReference>
<gene>
    <name evidence="4" type="ORF">CAL26_12180</name>
</gene>
<evidence type="ECO:0000256" key="3">
    <source>
        <dbReference type="SAM" id="MobiDB-lite"/>
    </source>
</evidence>
<dbReference type="InterPro" id="IPR016155">
    <property type="entry name" value="Mopterin_synth/thiamin_S_b"/>
</dbReference>
<dbReference type="EMBL" id="NEVJ01000003">
    <property type="protein sequence ID" value="OZI18478.1"/>
    <property type="molecule type" value="Genomic_DNA"/>
</dbReference>
<evidence type="ECO:0000256" key="1">
    <source>
        <dbReference type="ARBA" id="ARBA00010645"/>
    </source>
</evidence>
<keyword evidence="5" id="KW-1185">Reference proteome</keyword>
<comment type="caution">
    <text evidence="4">The sequence shown here is derived from an EMBL/GenBank/DDBJ whole genome shotgun (WGS) entry which is preliminary data.</text>
</comment>
<organism evidence="4 5">
    <name type="scientific">Bordetella genomosp. 9</name>
    <dbReference type="NCBI Taxonomy" id="1416803"/>
    <lineage>
        <taxon>Bacteria</taxon>
        <taxon>Pseudomonadati</taxon>
        <taxon>Pseudomonadota</taxon>
        <taxon>Betaproteobacteria</taxon>
        <taxon>Burkholderiales</taxon>
        <taxon>Alcaligenaceae</taxon>
        <taxon>Bordetella</taxon>
    </lineage>
</organism>
<name>A0A261R0B9_9BORD</name>
<dbReference type="InterPro" id="IPR037021">
    <property type="entry name" value="RnfH_sf"/>
</dbReference>
<feature type="region of interest" description="Disordered" evidence="3">
    <location>
        <begin position="87"/>
        <end position="112"/>
    </location>
</feature>
<accession>A0A261R0B9</accession>
<reference evidence="4" key="1">
    <citation type="submission" date="2017-05" db="EMBL/GenBank/DDBJ databases">
        <title>Complete and WGS of Bordetella genogroups.</title>
        <authorList>
            <person name="Spilker T."/>
            <person name="Lipuma J."/>
        </authorList>
    </citation>
    <scope>NUCLEOTIDE SEQUENCE</scope>
    <source>
        <strain evidence="4">AU21707</strain>
    </source>
</reference>
<evidence type="ECO:0000313" key="5">
    <source>
        <dbReference type="Proteomes" id="UP000216857"/>
    </source>
</evidence>
<proteinExistence type="inferred from homology"/>
<dbReference type="NCBIfam" id="NF002490">
    <property type="entry name" value="PRK01777.1"/>
    <property type="match status" value="1"/>
</dbReference>
<evidence type="ECO:0000256" key="2">
    <source>
        <dbReference type="HAMAP-Rule" id="MF_00460"/>
    </source>
</evidence>
<dbReference type="InterPro" id="IPR005346">
    <property type="entry name" value="RnfH"/>
</dbReference>
<dbReference type="AlphaFoldDB" id="A0A261R0B9"/>
<dbReference type="RefSeq" id="WP_094847168.1">
    <property type="nucleotide sequence ID" value="NZ_NEVJ01000003.1"/>
</dbReference>